<dbReference type="OrthoDB" id="9789516at2"/>
<dbReference type="EMBL" id="CP040749">
    <property type="protein sequence ID" value="QCX40258.1"/>
    <property type="molecule type" value="Genomic_DNA"/>
</dbReference>
<dbReference type="AlphaFoldDB" id="A0A5B7TVI2"/>
<sequence length="200" mass="22640">MKKLVNYFLQGLLYIAPLGITAYIIYAVFTFSDGLLQDLLLKFFDIKIPGLGVLTLILFLIFVGFLGRTIIADPLRKLFKNLIERVPLLNFIYSAFNDLFSAFVGKEKKFSKPVLVKVNLNSDLEKLGFITEENLELLGEMDKVAVYFPHSYNFSGELFIVPRANIKTVDINSSDVMKFVVSAGLTGWNKDEVIEHEEAN</sequence>
<dbReference type="Proteomes" id="UP000306229">
    <property type="component" value="Chromosome"/>
</dbReference>
<keyword evidence="1" id="KW-0812">Transmembrane</keyword>
<organism evidence="2 3">
    <name type="scientific">Aureibaculum algae</name>
    <dbReference type="NCBI Taxonomy" id="2584122"/>
    <lineage>
        <taxon>Bacteria</taxon>
        <taxon>Pseudomonadati</taxon>
        <taxon>Bacteroidota</taxon>
        <taxon>Flavobacteriia</taxon>
        <taxon>Flavobacteriales</taxon>
        <taxon>Flavobacteriaceae</taxon>
        <taxon>Aureibaculum</taxon>
    </lineage>
</organism>
<proteinExistence type="predicted"/>
<protein>
    <submittedName>
        <fullName evidence="2">DUF502 domain-containing protein</fullName>
    </submittedName>
</protein>
<accession>A0A5B7TVI2</accession>
<evidence type="ECO:0000256" key="1">
    <source>
        <dbReference type="SAM" id="Phobius"/>
    </source>
</evidence>
<evidence type="ECO:0000313" key="2">
    <source>
        <dbReference type="EMBL" id="QCX40258.1"/>
    </source>
</evidence>
<feature type="transmembrane region" description="Helical" evidence="1">
    <location>
        <begin position="12"/>
        <end position="31"/>
    </location>
</feature>
<feature type="transmembrane region" description="Helical" evidence="1">
    <location>
        <begin position="51"/>
        <end position="71"/>
    </location>
</feature>
<dbReference type="KEGG" id="fbe:FF125_18050"/>
<keyword evidence="1" id="KW-1133">Transmembrane helix</keyword>
<gene>
    <name evidence="2" type="ORF">FF125_18050</name>
</gene>
<dbReference type="RefSeq" id="WP_138951117.1">
    <property type="nucleotide sequence ID" value="NZ_CP040749.1"/>
</dbReference>
<dbReference type="PANTHER" id="PTHR31876">
    <property type="entry name" value="COV-LIKE PROTEIN 1"/>
    <property type="match status" value="1"/>
</dbReference>
<keyword evidence="1" id="KW-0472">Membrane</keyword>
<keyword evidence="3" id="KW-1185">Reference proteome</keyword>
<dbReference type="InterPro" id="IPR007462">
    <property type="entry name" value="COV1-like"/>
</dbReference>
<name>A0A5B7TVI2_9FLAO</name>
<dbReference type="PANTHER" id="PTHR31876:SF26">
    <property type="entry name" value="PROTEIN LIKE COV 2"/>
    <property type="match status" value="1"/>
</dbReference>
<evidence type="ECO:0000313" key="3">
    <source>
        <dbReference type="Proteomes" id="UP000306229"/>
    </source>
</evidence>
<reference evidence="2 3" key="1">
    <citation type="submission" date="2019-05" db="EMBL/GenBank/DDBJ databases">
        <title>Algicella ahnfeltiae gen. nov., sp. nov., a novel marine bacterium of the family Flavobacteriaceae isolated from a red alga.</title>
        <authorList>
            <person name="Nedashkovskaya O.I."/>
            <person name="Kukhlevskiy A.D."/>
            <person name="Kim S.-G."/>
            <person name="Zhukova N.V."/>
            <person name="Mikhailov V.V."/>
        </authorList>
    </citation>
    <scope>NUCLEOTIDE SEQUENCE [LARGE SCALE GENOMIC DNA]</scope>
    <source>
        <strain evidence="2 3">10Alg115</strain>
    </source>
</reference>
<dbReference type="Pfam" id="PF04367">
    <property type="entry name" value="DUF502"/>
    <property type="match status" value="1"/>
</dbReference>